<dbReference type="AlphaFoldDB" id="A0A814LQ20"/>
<feature type="region of interest" description="Disordered" evidence="1">
    <location>
        <begin position="1"/>
        <end position="22"/>
    </location>
</feature>
<evidence type="ECO:0000313" key="3">
    <source>
        <dbReference type="Proteomes" id="UP000663855"/>
    </source>
</evidence>
<sequence>MASNTTAYTQSNMVTESSSDSDSDFILDQDYVAASTPNVFDTSNDTSYSSTGTTTTMTSEISTLSRPYPPINCHGAVDEHDKPYREFGEMKPKAIALLKKFRLPVKHVPYCEPDPTIRVSRKNNRLYSRKLAISSFSDRTKEETYKQVLQYLEVKKIPVRYVCVAREIVTKDTMPRIHIQIVFRGKPAIHAQFMDRFLNCQCEYHVTIYANAWNEYMKQAFSFIEYGLFKGSDKKGVKLWPNSSTTKKGACLTDDIATEAFKLSKNSVPNALDMLVEKVPAKCLTGLRGLPSMPNYYRGVWSIIYWNNDATYMIFDDIPWRSIDQKGYPAKKDLLIGQLEVCVSDKYCKNKKIIVDKPAIILLNHADDQPLLNPRTQEEREDLEFWQKRAIIRVLEPNEHFYKPKPKTPSPENKIYTVDGIPLFDEFRRAWREKQQQKALPPAPSPSPPPTSMIMHPQPENQLRRQRVRSSEYPYEL</sequence>
<name>A0A814LQ20_9BILA</name>
<proteinExistence type="predicted"/>
<evidence type="ECO:0000313" key="2">
    <source>
        <dbReference type="EMBL" id="CAF1068785.1"/>
    </source>
</evidence>
<comment type="caution">
    <text evidence="2">The sequence shown here is derived from an EMBL/GenBank/DDBJ whole genome shotgun (WGS) entry which is preliminary data.</text>
</comment>
<gene>
    <name evidence="2" type="ORF">CJN711_LOCUS5603</name>
</gene>
<feature type="region of interest" description="Disordered" evidence="1">
    <location>
        <begin position="432"/>
        <end position="477"/>
    </location>
</feature>
<dbReference type="EMBL" id="CAJNOV010001566">
    <property type="protein sequence ID" value="CAF1068785.1"/>
    <property type="molecule type" value="Genomic_DNA"/>
</dbReference>
<dbReference type="Proteomes" id="UP000663855">
    <property type="component" value="Unassembled WGS sequence"/>
</dbReference>
<reference evidence="2" key="1">
    <citation type="submission" date="2021-02" db="EMBL/GenBank/DDBJ databases">
        <authorList>
            <person name="Nowell W R."/>
        </authorList>
    </citation>
    <scope>NUCLEOTIDE SEQUENCE</scope>
</reference>
<evidence type="ECO:0000256" key="1">
    <source>
        <dbReference type="SAM" id="MobiDB-lite"/>
    </source>
</evidence>
<feature type="compositionally biased region" description="Polar residues" evidence="1">
    <location>
        <begin position="1"/>
        <end position="16"/>
    </location>
</feature>
<organism evidence="2 3">
    <name type="scientific">Rotaria magnacalcarata</name>
    <dbReference type="NCBI Taxonomy" id="392030"/>
    <lineage>
        <taxon>Eukaryota</taxon>
        <taxon>Metazoa</taxon>
        <taxon>Spiralia</taxon>
        <taxon>Gnathifera</taxon>
        <taxon>Rotifera</taxon>
        <taxon>Eurotatoria</taxon>
        <taxon>Bdelloidea</taxon>
        <taxon>Philodinida</taxon>
        <taxon>Philodinidae</taxon>
        <taxon>Rotaria</taxon>
    </lineage>
</organism>
<feature type="compositionally biased region" description="Pro residues" evidence="1">
    <location>
        <begin position="441"/>
        <end position="451"/>
    </location>
</feature>
<protein>
    <submittedName>
        <fullName evidence="2">Uncharacterized protein</fullName>
    </submittedName>
</protein>
<accession>A0A814LQ20</accession>